<accession>A0AAW4MRN3</accession>
<reference evidence="1 4" key="1">
    <citation type="submission" date="2021-06" db="EMBL/GenBank/DDBJ databases">
        <title>Collection of gut derived symbiotic bacterial strains cultured from healthy donors.</title>
        <authorList>
            <person name="Lin H."/>
            <person name="Littmann E."/>
            <person name="Pamer E.G."/>
        </authorList>
    </citation>
    <scope>NUCLEOTIDE SEQUENCE</scope>
    <source>
        <strain evidence="2 4">MSK.21.70</strain>
        <strain evidence="1">MSK.21.82</strain>
    </source>
</reference>
<evidence type="ECO:0000313" key="4">
    <source>
        <dbReference type="Proteomes" id="UP001197492"/>
    </source>
</evidence>
<gene>
    <name evidence="1" type="ORF">KSV97_06685</name>
    <name evidence="2" type="ORF">KSW06_06725</name>
</gene>
<organism evidence="1 3">
    <name type="scientific">Catenibacterium mitsuokai</name>
    <dbReference type="NCBI Taxonomy" id="100886"/>
    <lineage>
        <taxon>Bacteria</taxon>
        <taxon>Bacillati</taxon>
        <taxon>Bacillota</taxon>
        <taxon>Erysipelotrichia</taxon>
        <taxon>Erysipelotrichales</taxon>
        <taxon>Coprobacillaceae</taxon>
        <taxon>Catenibacterium</taxon>
    </lineage>
</organism>
<keyword evidence="4" id="KW-1185">Reference proteome</keyword>
<dbReference type="Proteomes" id="UP001196408">
    <property type="component" value="Unassembled WGS sequence"/>
</dbReference>
<dbReference type="Proteomes" id="UP001197492">
    <property type="component" value="Unassembled WGS sequence"/>
</dbReference>
<proteinExistence type="predicted"/>
<protein>
    <submittedName>
        <fullName evidence="1">Uncharacterized protein</fullName>
    </submittedName>
</protein>
<evidence type="ECO:0000313" key="2">
    <source>
        <dbReference type="EMBL" id="MBV3392948.1"/>
    </source>
</evidence>
<dbReference type="EMBL" id="JAHOEF010000036">
    <property type="protein sequence ID" value="MBV3382910.1"/>
    <property type="molecule type" value="Genomic_DNA"/>
</dbReference>
<name>A0AAW4MRN3_9FIRM</name>
<evidence type="ECO:0000313" key="1">
    <source>
        <dbReference type="EMBL" id="MBV3382910.1"/>
    </source>
</evidence>
<dbReference type="EMBL" id="JAHOEL010000036">
    <property type="protein sequence ID" value="MBV3392948.1"/>
    <property type="molecule type" value="Genomic_DNA"/>
</dbReference>
<evidence type="ECO:0000313" key="3">
    <source>
        <dbReference type="Proteomes" id="UP001196408"/>
    </source>
</evidence>
<dbReference type="AlphaFoldDB" id="A0AAW4MRN3"/>
<comment type="caution">
    <text evidence="1">The sequence shown here is derived from an EMBL/GenBank/DDBJ whole genome shotgun (WGS) entry which is preliminary data.</text>
</comment>
<sequence>MKEEILMGLFSRKSKVDYDLVFREQYKSLNRVHQQARDELDYKVKESLMEVVVEKYRELLELIDKGAKQDPKHFEALKKNAEDELQTIKNINEDA</sequence>